<dbReference type="GO" id="GO:0006633">
    <property type="term" value="P:fatty acid biosynthetic process"/>
    <property type="evidence" value="ECO:0007669"/>
    <property type="project" value="InterPro"/>
</dbReference>
<keyword evidence="14" id="KW-1185">Reference proteome</keyword>
<dbReference type="CDD" id="cd05195">
    <property type="entry name" value="enoyl_red"/>
    <property type="match status" value="1"/>
</dbReference>
<dbReference type="SUPFAM" id="SSF53901">
    <property type="entry name" value="Thiolase-like"/>
    <property type="match status" value="1"/>
</dbReference>
<reference evidence="13 14" key="1">
    <citation type="journal article" date="2014" name="Appl. Environ. Microbiol.">
        <title>Elucidation of insertion elements encoded on plasmids and in vitro construction of shuttle vectors from the toxic cyanobacterium Planktothrix.</title>
        <authorList>
            <person name="Christiansen G."/>
            <person name="Goesmann A."/>
            <person name="Kurmayer R."/>
        </authorList>
    </citation>
    <scope>NUCLEOTIDE SEQUENCE [LARGE SCALE GENOMIC DNA]</scope>
    <source>
        <strain evidence="13 14">NIVA-CYA 126/8</strain>
        <plasmid evidence="13">pPA79</plasmid>
    </source>
</reference>
<dbReference type="Gene3D" id="3.90.180.10">
    <property type="entry name" value="Medium-chain alcohol dehydrogenases, catalytic domain"/>
    <property type="match status" value="1"/>
</dbReference>
<evidence type="ECO:0000256" key="9">
    <source>
        <dbReference type="PROSITE-ProRule" id="PRU01363"/>
    </source>
</evidence>
<organism evidence="13 14">
    <name type="scientific">Planktothrix agardhii (strain NIVA-CYA 126/8)</name>
    <dbReference type="NCBI Taxonomy" id="388467"/>
    <lineage>
        <taxon>Bacteria</taxon>
        <taxon>Bacillati</taxon>
        <taxon>Cyanobacteriota</taxon>
        <taxon>Cyanophyceae</taxon>
        <taxon>Oscillatoriophycideae</taxon>
        <taxon>Oscillatoriales</taxon>
        <taxon>Microcoleaceae</taxon>
        <taxon>Planktothrix</taxon>
    </lineage>
</organism>
<dbReference type="EC" id="2.3.1.165" evidence="13"/>
<keyword evidence="2" id="KW-0597">Phosphoprotein</keyword>
<dbReference type="InterPro" id="IPR009081">
    <property type="entry name" value="PP-bd_ACP"/>
</dbReference>
<keyword evidence="5" id="KW-0521">NADP</keyword>
<feature type="domain" description="Carrier" evidence="10">
    <location>
        <begin position="590"/>
        <end position="665"/>
    </location>
</feature>
<dbReference type="PROSITE" id="PS00455">
    <property type="entry name" value="AMP_BINDING"/>
    <property type="match status" value="1"/>
</dbReference>
<dbReference type="InterPro" id="IPR025110">
    <property type="entry name" value="AMP-bd_C"/>
</dbReference>
<accession>A0A073CMC6</accession>
<dbReference type="GO" id="GO:0050641">
    <property type="term" value="F:6-methylsalicylic acid synthase activity"/>
    <property type="evidence" value="ECO:0007669"/>
    <property type="project" value="UniProtKB-EC"/>
</dbReference>
<dbReference type="Pfam" id="PF14765">
    <property type="entry name" value="PS-DH"/>
    <property type="match status" value="1"/>
</dbReference>
<evidence type="ECO:0000259" key="11">
    <source>
        <dbReference type="PROSITE" id="PS52004"/>
    </source>
</evidence>
<sequence length="2811" mass="314132">MQEDFPSLNPAIVDGGSLSVDLNTPQTLIEGLQTATKTSTKQQIVYWQSQGEVIHQSYRQLLELAEKILAGLRSKGLQPGDKIILQLEQNFDLIPAFWGCILGGFIPVILEVPPSYQESNPIREKLILIWQFLEFPTILTSQIQAPDLQNLAGQNLRLVSIEHLWQFSPDTNYYSPQPDDVALLSLSSGSTGIPKCIQLTHRNLISRARGANLLNHHHQNDIILNWLPFDHIGSISDWHIRGILLSCKLIYTTKENILASPLNWIELINQYRVTHSWAPNFAYSLINQHLEKNPRQNWDLSCVKFLLTAGEIISVDAIKTFLQNLVRYNLPATAIRPAFGMAELGSGITYFIPNQSEVFRIHCLDKACLSGTIKQVENTDINSNSFVNLGEPIPGVKIRIVDEENNVLPEESIGHLQVKGDVVSPGYYNHFEENQEAFTSEGWFVTGDLGFISDRKLTLVGRAKDTIIINGVNYYSHEIEAIVETLPEVAVSYTAACAVRPPHQNGTEKLAIFFHPISSDNIISLSQKIREKLLTKIGINPDYIIPVDKTSIPKTAIGKIQRQQLTQQFEAGEFNEILQQFQRSTAVNTLPTTELQEQITLIWQAVLGLSSIGLTENFFELGGNSLLLIQVQQQIQDKLGYDLAIINFFRYPTIAALADFCTSKTTPKATPNQTRNHSTGSQPFNIAVIGMAGRFPGADNLEKFWQNLQNGVESISFFTDAEILASGVDPNLVKNPNYVKASPILSNIELFDADFFGYTAKEAELIDPQQRLLLECAWESLEDAGYDPLNYNGAIGIYAGAAMNTYIFNNLYPNRHQFDPNETLQTLTLDSMGGFQLMVANDKDYLTTRISYKLNLTGPSVNLQTACSTSLVAVHVACKSLLNGECDLALAGGVSVRVPEKQGYLYQEGMIVSNDGHCRAFDAEAKGTIFGSGVGLVVLKRLEEAIADRDQIYAVIKGSAMANDGATKVGYLAPNGEGQARVVAEAMAIANITADTINYIEAHGTGTILGDPIEIGGLSQAFEMTTDHKNFCAIGSVKTNIGHLQIASGIVGFIKTVLALNYQQLPPSLYFRNPNPKINFKNSPFYVNTNLKDWVRTDTPRRAGVNSLGVGGTNVHVILEEAPEPLRVDQIKPSHFLLTLSAKTETALKALVNRYLNFLNNHPQLLLENIAFTTQIGRSHFNHRLAILTDSIENLQQQLTAIQNYQENPNWLKGKIRHSRHKIAFLFTGQGSQYINMGRQLYETQPTFRQTLDDCDQILRSELEKPLLSVLYPQQNQPSPLNETAYTQPALFAIEYALFTLWKSWGITPEAVLGHSLGEYVAACATGVFSLEDGLKLMVARGRLIQQLPPRKMLTIFADQNTVESLIELHLGKVAIAVINHSANIVISGTESAVNSIVEICNKKKIKTQYLTVSHGFHSPLMEPIVNEFKQILSQVNFSRPNICLISNLTGEIIHQEITTPNYWCRHLLETVQFAAGLETLKQAGYNVLIECGAKPILSGIARFSYSNQEVICCPSLRSEGTDWQEILKSLSQLYIQGVVIDWKKFNQDYSYHKVSLPLYPFERKRYWIDPPKEVIQQRLMKPSRLIHPLLGEKLSSPLKQILFQSQLSPNNPTFLKDHRVYQQAVLPATAYLEIALFAGIKIFNHQNLCLKTITFEKVLFLTKNLPNIAGAGYPCPILAEIETTIQVILEKNLTESSFKIYSQYSNQEEDWSLNCSGKITFPSPPQHLESINIEFYQTTLQPREPQHHYQTCQQRGLEYGETFQVLKQLWVGEEQALGRIELPKNLEADSYHVHPVLLDGCLQVLLTILPDSNLSEVYLPTSLEQLTIYQRPQTCVWSYVRLRSNSLVADVQLFNTAGDLVMEVKGLTSKKVTSQTLLGVEIPQQPLENWYNWLYEIKWQKQNQSVPPTLSNLTKKAGDWLILTQPSTLAKSLEILLTSHNQTCQLVNLIEPIDFETLFKFRRSHLPLQGVIYLGSLESSSQPEWEIILNLIQSLASQQGSEPPQLFIVTRGTQAINNSIIQEPAILQSTLWGLGKTIALEHPEFRCRLIDLDVSPQADEAEQLFTEVITENSEDQIAFRKGDRWLPRLIKKSQHHSFPQTSLQLQITQRGTLEHLKWQPISRRQPSFGEVEIKVQATGLNFRDVLNALDLYPGEAGDLGLECAGEIIAVGDGVNSFKIGDPVMAITPRSFNQYITINAELVVLKPELLTVVEAATIPGAFLTAFYTLYSLANITKGDRILIHAATGGVGLAAVQLAKKAGAEVFATASPSKWSLLESMGVKYIMNSRTLNFAEQILTLTEGEGVDIVLNSLTGDFIPKSLSILKENGRFIEIGKQNIWQPEKVADFKPNISYFIVDLIEMIQQNPSLIQSLFSQLIPQFAVSQLQPLPYQVFSAEQIIEGFRFMQQAKHIGKIIITSPLEQTNSNRSKSSWEDSSYLITGGLGDLGLTIAEQLSKWGANTIILVGRNSVSEVIHARINSFQANIIVRQADVTDYQQLATVFEEIHQSLPPLKGVIHAAGLIEDKMLVQQSRESFEKVISPKLKGGWNLHQLTRNLDLDFFLLFSSVASVLGSAGQSNYSAANITLDTLAHFRRGQGQTATSINWGAWGEIGLAHRTNQPLSIKGMGTISSEQGLAVLEWILIEKPTQVSVVDFEHPQLLQQKSYSFLSELLLSYQEEKTWINQLKSLPITEAYQQLKQEIQSQLAIVLGLDTGTTLDPNQGFSELGLDSLTSVEFRNRLQNRFQCSFPTTIIFDYPTLADLTNYLGESILSLTYDKNQRIVDESLSQVQQLSEEKAEALLLEKLNLWNY</sequence>
<dbReference type="PROSITE" id="PS52004">
    <property type="entry name" value="KS3_2"/>
    <property type="match status" value="1"/>
</dbReference>
<dbReference type="CDD" id="cd08955">
    <property type="entry name" value="KR_2_FAS_SDR_x"/>
    <property type="match status" value="1"/>
</dbReference>
<dbReference type="EMBL" id="CM002808">
    <property type="protein sequence ID" value="KEI65140.1"/>
    <property type="molecule type" value="Genomic_DNA"/>
</dbReference>
<dbReference type="InterPro" id="IPR018201">
    <property type="entry name" value="Ketoacyl_synth_AS"/>
</dbReference>
<dbReference type="CDD" id="cd00833">
    <property type="entry name" value="PKS"/>
    <property type="match status" value="1"/>
</dbReference>
<dbReference type="InterPro" id="IPR020806">
    <property type="entry name" value="PKS_PP-bd"/>
</dbReference>
<geneLocation type="plasmid" evidence="13 14">
    <name>pPA79</name>
</geneLocation>
<feature type="region of interest" description="N-terminal hotdog fold" evidence="9">
    <location>
        <begin position="1588"/>
        <end position="1727"/>
    </location>
</feature>
<dbReference type="Pfam" id="PF22621">
    <property type="entry name" value="CurL-like_PKS_C"/>
    <property type="match status" value="1"/>
</dbReference>
<dbReference type="Gene3D" id="3.40.366.10">
    <property type="entry name" value="Malonyl-Coenzyme A Acyl Carrier Protein, domain 2"/>
    <property type="match status" value="1"/>
</dbReference>
<dbReference type="PROSITE" id="PS50075">
    <property type="entry name" value="CARRIER"/>
    <property type="match status" value="2"/>
</dbReference>
<dbReference type="InterPro" id="IPR020843">
    <property type="entry name" value="ER"/>
</dbReference>
<feature type="active site" description="Proton donor; for dehydratase activity" evidence="9">
    <location>
        <position position="1800"/>
    </location>
</feature>
<dbReference type="InterPro" id="IPR013968">
    <property type="entry name" value="PKS_KR"/>
</dbReference>
<dbReference type="Pfam" id="PF00109">
    <property type="entry name" value="ketoacyl-synt"/>
    <property type="match status" value="1"/>
</dbReference>
<evidence type="ECO:0000256" key="3">
    <source>
        <dbReference type="ARBA" id="ARBA00022679"/>
    </source>
</evidence>
<evidence type="ECO:0000313" key="14">
    <source>
        <dbReference type="Proteomes" id="UP000027395"/>
    </source>
</evidence>
<dbReference type="SMART" id="SM00825">
    <property type="entry name" value="PKS_KS"/>
    <property type="match status" value="1"/>
</dbReference>
<feature type="domain" description="Carrier" evidence="10">
    <location>
        <begin position="2696"/>
        <end position="2771"/>
    </location>
</feature>
<dbReference type="Gene3D" id="3.30.70.3290">
    <property type="match status" value="1"/>
</dbReference>
<keyword evidence="7" id="KW-0511">Multifunctional enzyme</keyword>
<feature type="domain" description="Ketosynthase family 3 (KS3)" evidence="11">
    <location>
        <begin position="683"/>
        <end position="1121"/>
    </location>
</feature>
<dbReference type="Pfam" id="PF00550">
    <property type="entry name" value="PP-binding"/>
    <property type="match status" value="2"/>
</dbReference>
<dbReference type="InterPro" id="IPR013149">
    <property type="entry name" value="ADH-like_C"/>
</dbReference>
<dbReference type="InterPro" id="IPR016039">
    <property type="entry name" value="Thiolase-like"/>
</dbReference>
<dbReference type="SMART" id="SM00829">
    <property type="entry name" value="PKS_ER"/>
    <property type="match status" value="1"/>
</dbReference>
<dbReference type="Proteomes" id="UP000027395">
    <property type="component" value="Plasmid pPA79"/>
</dbReference>
<dbReference type="InterPro" id="IPR049551">
    <property type="entry name" value="PKS_DH_C"/>
</dbReference>
<dbReference type="InterPro" id="IPR049900">
    <property type="entry name" value="PKS_mFAS_DH"/>
</dbReference>
<keyword evidence="1" id="KW-0596">Phosphopantetheine</keyword>
<keyword evidence="8 13" id="KW-0012">Acyltransferase</keyword>
<dbReference type="GO" id="GO:0016491">
    <property type="term" value="F:oxidoreductase activity"/>
    <property type="evidence" value="ECO:0007669"/>
    <property type="project" value="InterPro"/>
</dbReference>
<dbReference type="InterPro" id="IPR013154">
    <property type="entry name" value="ADH-like_N"/>
</dbReference>
<dbReference type="PATRIC" id="fig|388467.6.peg.4842"/>
<keyword evidence="6" id="KW-0443">Lipid metabolism</keyword>
<dbReference type="GO" id="GO:0071770">
    <property type="term" value="P:DIM/DIP cell wall layer assembly"/>
    <property type="evidence" value="ECO:0007669"/>
    <property type="project" value="TreeGrafter"/>
</dbReference>
<dbReference type="Pfam" id="PF21089">
    <property type="entry name" value="PKS_DH_N"/>
    <property type="match status" value="1"/>
</dbReference>
<dbReference type="FunFam" id="3.40.47.10:FF:000042">
    <property type="entry name" value="Polyketide synthase Pks13"/>
    <property type="match status" value="1"/>
</dbReference>
<evidence type="ECO:0000256" key="2">
    <source>
        <dbReference type="ARBA" id="ARBA00022553"/>
    </source>
</evidence>
<dbReference type="PANTHER" id="PTHR43775:SF51">
    <property type="entry name" value="INACTIVE PHENOLPHTHIOCEROL SYNTHESIS POLYKETIDE SYNTHASE TYPE I PKS1-RELATED"/>
    <property type="match status" value="1"/>
</dbReference>
<dbReference type="Gene3D" id="3.10.129.110">
    <property type="entry name" value="Polyketide synthase dehydratase"/>
    <property type="match status" value="1"/>
</dbReference>
<dbReference type="InterPro" id="IPR036291">
    <property type="entry name" value="NAD(P)-bd_dom_sf"/>
</dbReference>
<keyword evidence="13" id="KW-0614">Plasmid</keyword>
<dbReference type="Gene3D" id="1.10.1200.10">
    <property type="entry name" value="ACP-like"/>
    <property type="match status" value="2"/>
</dbReference>
<evidence type="ECO:0000256" key="6">
    <source>
        <dbReference type="ARBA" id="ARBA00023098"/>
    </source>
</evidence>
<dbReference type="Gene3D" id="3.40.47.10">
    <property type="match status" value="1"/>
</dbReference>
<dbReference type="PROSITE" id="PS52019">
    <property type="entry name" value="PKS_MFAS_DH"/>
    <property type="match status" value="1"/>
</dbReference>
<dbReference type="SMART" id="SM00823">
    <property type="entry name" value="PKS_PP"/>
    <property type="match status" value="2"/>
</dbReference>
<dbReference type="SUPFAM" id="SSF52151">
    <property type="entry name" value="FabD/lysophospholipase-like"/>
    <property type="match status" value="1"/>
</dbReference>
<dbReference type="SUPFAM" id="SSF55048">
    <property type="entry name" value="Probable ACP-binding domain of malonyl-CoA ACP transacylase"/>
    <property type="match status" value="1"/>
</dbReference>
<dbReference type="Gene3D" id="3.40.50.720">
    <property type="entry name" value="NAD(P)-binding Rossmann-like Domain"/>
    <property type="match status" value="3"/>
</dbReference>
<dbReference type="FunFam" id="3.40.50.720:FF:000209">
    <property type="entry name" value="Polyketide synthase Pks12"/>
    <property type="match status" value="1"/>
</dbReference>
<dbReference type="Pfam" id="PF08659">
    <property type="entry name" value="KR"/>
    <property type="match status" value="1"/>
</dbReference>
<dbReference type="SUPFAM" id="SSF56801">
    <property type="entry name" value="Acetyl-CoA synthetase-like"/>
    <property type="match status" value="1"/>
</dbReference>
<dbReference type="PROSITE" id="PS00606">
    <property type="entry name" value="KS3_1"/>
    <property type="match status" value="1"/>
</dbReference>
<dbReference type="Pfam" id="PF02801">
    <property type="entry name" value="Ketoacyl-synt_C"/>
    <property type="match status" value="1"/>
</dbReference>
<dbReference type="SMART" id="SM00826">
    <property type="entry name" value="PKS_DH"/>
    <property type="match status" value="1"/>
</dbReference>
<dbReference type="InterPro" id="IPR011032">
    <property type="entry name" value="GroES-like_sf"/>
</dbReference>
<dbReference type="InterPro" id="IPR000873">
    <property type="entry name" value="AMP-dep_synth/lig_dom"/>
</dbReference>
<dbReference type="GO" id="GO:0031177">
    <property type="term" value="F:phosphopantetheine binding"/>
    <property type="evidence" value="ECO:0007669"/>
    <property type="project" value="InterPro"/>
</dbReference>
<dbReference type="Pfam" id="PF00501">
    <property type="entry name" value="AMP-binding"/>
    <property type="match status" value="1"/>
</dbReference>
<dbReference type="InterPro" id="IPR016036">
    <property type="entry name" value="Malonyl_transacylase_ACP-bd"/>
</dbReference>
<dbReference type="InterPro" id="IPR001227">
    <property type="entry name" value="Ac_transferase_dom_sf"/>
</dbReference>
<dbReference type="InterPro" id="IPR020807">
    <property type="entry name" value="PKS_DH"/>
</dbReference>
<dbReference type="SUPFAM" id="SSF50129">
    <property type="entry name" value="GroES-like"/>
    <property type="match status" value="1"/>
</dbReference>
<evidence type="ECO:0000256" key="1">
    <source>
        <dbReference type="ARBA" id="ARBA00022450"/>
    </source>
</evidence>
<keyword evidence="4" id="KW-0276">Fatty acid metabolism</keyword>
<dbReference type="InterPro" id="IPR036736">
    <property type="entry name" value="ACP-like_sf"/>
</dbReference>
<dbReference type="HOGENOM" id="CLU_000022_35_2_3"/>
<dbReference type="RefSeq" id="WP_042158698.1">
    <property type="nucleotide sequence ID" value="NZ_CM002808.1"/>
</dbReference>
<dbReference type="Pfam" id="PF00107">
    <property type="entry name" value="ADH_zinc_N"/>
    <property type="match status" value="1"/>
</dbReference>
<evidence type="ECO:0000256" key="4">
    <source>
        <dbReference type="ARBA" id="ARBA00022832"/>
    </source>
</evidence>
<dbReference type="Pfam" id="PF00698">
    <property type="entry name" value="Acyl_transf_1"/>
    <property type="match status" value="1"/>
</dbReference>
<dbReference type="InterPro" id="IPR014030">
    <property type="entry name" value="Ketoacyl_synth_N"/>
</dbReference>
<dbReference type="Gene3D" id="3.30.300.30">
    <property type="match status" value="1"/>
</dbReference>
<dbReference type="GO" id="GO:0005886">
    <property type="term" value="C:plasma membrane"/>
    <property type="evidence" value="ECO:0007669"/>
    <property type="project" value="TreeGrafter"/>
</dbReference>
<dbReference type="InterPro" id="IPR016035">
    <property type="entry name" value="Acyl_Trfase/lysoPLipase"/>
</dbReference>
<dbReference type="GO" id="GO:0004312">
    <property type="term" value="F:fatty acid synthase activity"/>
    <property type="evidence" value="ECO:0007669"/>
    <property type="project" value="TreeGrafter"/>
</dbReference>
<evidence type="ECO:0000256" key="7">
    <source>
        <dbReference type="ARBA" id="ARBA00023268"/>
    </source>
</evidence>
<evidence type="ECO:0000259" key="10">
    <source>
        <dbReference type="PROSITE" id="PS50075"/>
    </source>
</evidence>
<dbReference type="GO" id="GO:0005737">
    <property type="term" value="C:cytoplasm"/>
    <property type="evidence" value="ECO:0007669"/>
    <property type="project" value="TreeGrafter"/>
</dbReference>
<dbReference type="SMART" id="SM01294">
    <property type="entry name" value="PKS_PP_betabranch"/>
    <property type="match status" value="1"/>
</dbReference>
<dbReference type="InterPro" id="IPR014031">
    <property type="entry name" value="Ketoacyl_synth_C"/>
</dbReference>
<dbReference type="Pfam" id="PF08240">
    <property type="entry name" value="ADH_N"/>
    <property type="match status" value="1"/>
</dbReference>
<dbReference type="InterPro" id="IPR042104">
    <property type="entry name" value="PKS_dehydratase_sf"/>
</dbReference>
<feature type="region of interest" description="C-terminal hotdog fold" evidence="9">
    <location>
        <begin position="1741"/>
        <end position="1879"/>
    </location>
</feature>
<gene>
    <name evidence="13" type="primary">pks3</name>
    <name evidence="13" type="ORF">A19Y_8037</name>
</gene>
<dbReference type="InterPro" id="IPR014043">
    <property type="entry name" value="Acyl_transferase_dom"/>
</dbReference>
<evidence type="ECO:0000256" key="5">
    <source>
        <dbReference type="ARBA" id="ARBA00022857"/>
    </source>
</evidence>
<dbReference type="PANTHER" id="PTHR43775">
    <property type="entry name" value="FATTY ACID SYNTHASE"/>
    <property type="match status" value="1"/>
</dbReference>
<name>A0A073CMC6_PLAA1</name>
<dbReference type="InterPro" id="IPR057326">
    <property type="entry name" value="KR_dom"/>
</dbReference>
<dbReference type="InterPro" id="IPR020841">
    <property type="entry name" value="PKS_Beta-ketoAc_synthase_dom"/>
</dbReference>
<evidence type="ECO:0000259" key="12">
    <source>
        <dbReference type="PROSITE" id="PS52019"/>
    </source>
</evidence>
<dbReference type="SMART" id="SM00822">
    <property type="entry name" value="PKS_KR"/>
    <property type="match status" value="1"/>
</dbReference>
<evidence type="ECO:0000256" key="8">
    <source>
        <dbReference type="ARBA" id="ARBA00023315"/>
    </source>
</evidence>
<dbReference type="SUPFAM" id="SSF51735">
    <property type="entry name" value="NAD(P)-binding Rossmann-fold domains"/>
    <property type="match status" value="3"/>
</dbReference>
<dbReference type="InterPro" id="IPR042099">
    <property type="entry name" value="ANL_N_sf"/>
</dbReference>
<evidence type="ECO:0000313" key="13">
    <source>
        <dbReference type="EMBL" id="KEI65140.1"/>
    </source>
</evidence>
<dbReference type="GO" id="GO:0004315">
    <property type="term" value="F:3-oxoacyl-[acyl-carrier-protein] synthase activity"/>
    <property type="evidence" value="ECO:0007669"/>
    <property type="project" value="InterPro"/>
</dbReference>
<keyword evidence="3 13" id="KW-0808">Transferase</keyword>
<proteinExistence type="predicted"/>
<dbReference type="InterPro" id="IPR045851">
    <property type="entry name" value="AMP-bd_C_sf"/>
</dbReference>
<dbReference type="Pfam" id="PF23024">
    <property type="entry name" value="AMP-dom_DIP2-like"/>
    <property type="match status" value="1"/>
</dbReference>
<dbReference type="InterPro" id="IPR049552">
    <property type="entry name" value="PKS_DH_N"/>
</dbReference>
<dbReference type="InterPro" id="IPR050091">
    <property type="entry name" value="PKS_NRPS_Biosynth_Enz"/>
</dbReference>
<dbReference type="SUPFAM" id="SSF47336">
    <property type="entry name" value="ACP-like"/>
    <property type="match status" value="2"/>
</dbReference>
<dbReference type="Gene3D" id="3.40.50.12780">
    <property type="entry name" value="N-terminal domain of ligase-like"/>
    <property type="match status" value="1"/>
</dbReference>
<feature type="domain" description="PKS/mFAS DH" evidence="12">
    <location>
        <begin position="1588"/>
        <end position="1879"/>
    </location>
</feature>
<dbReference type="SMART" id="SM00827">
    <property type="entry name" value="PKS_AT"/>
    <property type="match status" value="1"/>
</dbReference>
<feature type="active site" description="Proton acceptor; for dehydratase activity" evidence="9">
    <location>
        <position position="1619"/>
    </location>
</feature>
<protein>
    <submittedName>
        <fullName evidence="13">Pks3</fullName>
        <ecNumber evidence="13">2.3.1.165</ecNumber>
    </submittedName>
</protein>
<dbReference type="InterPro" id="IPR020845">
    <property type="entry name" value="AMP-binding_CS"/>
</dbReference>